<dbReference type="AlphaFoldDB" id="A0A6A5QPY2"/>
<sequence length="70" mass="7797">MWASARDVTVTVTTPLLCPDVLSGCLHCDTMRRRDQVQANTFHKRAAPTTTNYNLSCTYVGTRVTPLIAR</sequence>
<protein>
    <submittedName>
        <fullName evidence="1">Uncharacterized protein</fullName>
    </submittedName>
</protein>
<evidence type="ECO:0000313" key="2">
    <source>
        <dbReference type="Proteomes" id="UP000800096"/>
    </source>
</evidence>
<dbReference type="EMBL" id="ML979135">
    <property type="protein sequence ID" value="KAF1916928.1"/>
    <property type="molecule type" value="Genomic_DNA"/>
</dbReference>
<dbReference type="Proteomes" id="UP000800096">
    <property type="component" value="Unassembled WGS sequence"/>
</dbReference>
<name>A0A6A5QPY2_AMPQU</name>
<proteinExistence type="predicted"/>
<reference evidence="1" key="1">
    <citation type="journal article" date="2020" name="Stud. Mycol.">
        <title>101 Dothideomycetes genomes: a test case for predicting lifestyles and emergence of pathogens.</title>
        <authorList>
            <person name="Haridas S."/>
            <person name="Albert R."/>
            <person name="Binder M."/>
            <person name="Bloem J."/>
            <person name="Labutti K."/>
            <person name="Salamov A."/>
            <person name="Andreopoulos B."/>
            <person name="Baker S."/>
            <person name="Barry K."/>
            <person name="Bills G."/>
            <person name="Bluhm B."/>
            <person name="Cannon C."/>
            <person name="Castanera R."/>
            <person name="Culley D."/>
            <person name="Daum C."/>
            <person name="Ezra D."/>
            <person name="Gonzalez J."/>
            <person name="Henrissat B."/>
            <person name="Kuo A."/>
            <person name="Liang C."/>
            <person name="Lipzen A."/>
            <person name="Lutzoni F."/>
            <person name="Magnuson J."/>
            <person name="Mondo S."/>
            <person name="Nolan M."/>
            <person name="Ohm R."/>
            <person name="Pangilinan J."/>
            <person name="Park H.-J."/>
            <person name="Ramirez L."/>
            <person name="Alfaro M."/>
            <person name="Sun H."/>
            <person name="Tritt A."/>
            <person name="Yoshinaga Y."/>
            <person name="Zwiers L.-H."/>
            <person name="Turgeon B."/>
            <person name="Goodwin S."/>
            <person name="Spatafora J."/>
            <person name="Crous P."/>
            <person name="Grigoriev I."/>
        </authorList>
    </citation>
    <scope>NUCLEOTIDE SEQUENCE</scope>
    <source>
        <strain evidence="1">HMLAC05119</strain>
    </source>
</reference>
<organism evidence="1 2">
    <name type="scientific">Ampelomyces quisqualis</name>
    <name type="common">Powdery mildew agent</name>
    <dbReference type="NCBI Taxonomy" id="50730"/>
    <lineage>
        <taxon>Eukaryota</taxon>
        <taxon>Fungi</taxon>
        <taxon>Dikarya</taxon>
        <taxon>Ascomycota</taxon>
        <taxon>Pezizomycotina</taxon>
        <taxon>Dothideomycetes</taxon>
        <taxon>Pleosporomycetidae</taxon>
        <taxon>Pleosporales</taxon>
        <taxon>Pleosporineae</taxon>
        <taxon>Phaeosphaeriaceae</taxon>
        <taxon>Ampelomyces</taxon>
    </lineage>
</organism>
<evidence type="ECO:0000313" key="1">
    <source>
        <dbReference type="EMBL" id="KAF1916928.1"/>
    </source>
</evidence>
<gene>
    <name evidence="1" type="ORF">BDU57DRAFT_517347</name>
</gene>
<keyword evidence="2" id="KW-1185">Reference proteome</keyword>
<accession>A0A6A5QPY2</accession>